<dbReference type="EMBL" id="BAAAZO010000006">
    <property type="protein sequence ID" value="GAA3620261.1"/>
    <property type="molecule type" value="Genomic_DNA"/>
</dbReference>
<keyword evidence="1" id="KW-0503">Monooxygenase</keyword>
<dbReference type="PANTHER" id="PTHR43422">
    <property type="entry name" value="THIAMINE THIAZOLE SYNTHASE"/>
    <property type="match status" value="1"/>
</dbReference>
<protein>
    <submittedName>
        <fullName evidence="1">FAD-binding monooxygenase</fullName>
    </submittedName>
</protein>
<keyword evidence="2" id="KW-1185">Reference proteome</keyword>
<gene>
    <name evidence="1" type="ORF">GCM10022223_41420</name>
</gene>
<name>A0ABP7A0H9_9ACTN</name>
<keyword evidence="1" id="KW-0560">Oxidoreductase</keyword>
<organism evidence="1 2">
    <name type="scientific">Kineosporia mesophila</name>
    <dbReference type="NCBI Taxonomy" id="566012"/>
    <lineage>
        <taxon>Bacteria</taxon>
        <taxon>Bacillati</taxon>
        <taxon>Actinomycetota</taxon>
        <taxon>Actinomycetes</taxon>
        <taxon>Kineosporiales</taxon>
        <taxon>Kineosporiaceae</taxon>
        <taxon>Kineosporia</taxon>
    </lineage>
</organism>
<sequence>MTVLAYFVTMTSAAQTFAEIGATEPPASPTVSLGAAVVLGGSIAGMLAARVLADHAETVLIVDRDDLATADGHRNGVPQGNQAHVLLAAGGRHLERWFPGFTDRAVAAGALPLISDQVAIYDDFIPRVSGSQLNRLALTRPFLEQLIRAELQGVPNVKFVAERVTGLEFGDTAVTGVRYESGVEPADLVVDALGRGSRVGDWLEEGGWEKPALVRVPNGLNYATAFFRRPPGDQPIGMGMALVGSPVTGGAIFMMAEDDRWMVIQAGYGDFKPGHTNEDMIARCRRDYPEPFGHVVDNEMLGDVATYRQSDSRRRDYGGCERLPARLISVGDAVASFNPIFAQGISSAALQASALAGYLQSNPDLNTPARDFLARQKVVVDAAWSIATSGAGAGQARPSPTQRVRGWLIGRVVAANLTDASVNRVFVEVTQMLRHPSDLASPAVVRRALLASRNRRPAPVPPLDR</sequence>
<dbReference type="GO" id="GO:0004497">
    <property type="term" value="F:monooxygenase activity"/>
    <property type="evidence" value="ECO:0007669"/>
    <property type="project" value="UniProtKB-KW"/>
</dbReference>
<proteinExistence type="predicted"/>
<evidence type="ECO:0000313" key="1">
    <source>
        <dbReference type="EMBL" id="GAA3620261.1"/>
    </source>
</evidence>
<dbReference type="PANTHER" id="PTHR43422:SF3">
    <property type="entry name" value="THIAMINE THIAZOLE SYNTHASE"/>
    <property type="match status" value="1"/>
</dbReference>
<dbReference type="SUPFAM" id="SSF51905">
    <property type="entry name" value="FAD/NAD(P)-binding domain"/>
    <property type="match status" value="1"/>
</dbReference>
<evidence type="ECO:0000313" key="2">
    <source>
        <dbReference type="Proteomes" id="UP001501074"/>
    </source>
</evidence>
<dbReference type="InterPro" id="IPR036188">
    <property type="entry name" value="FAD/NAD-bd_sf"/>
</dbReference>
<dbReference type="Gene3D" id="3.50.50.60">
    <property type="entry name" value="FAD/NAD(P)-binding domain"/>
    <property type="match status" value="1"/>
</dbReference>
<comment type="caution">
    <text evidence="1">The sequence shown here is derived from an EMBL/GenBank/DDBJ whole genome shotgun (WGS) entry which is preliminary data.</text>
</comment>
<dbReference type="Proteomes" id="UP001501074">
    <property type="component" value="Unassembled WGS sequence"/>
</dbReference>
<accession>A0ABP7A0H9</accession>
<reference evidence="2" key="1">
    <citation type="journal article" date="2019" name="Int. J. Syst. Evol. Microbiol.">
        <title>The Global Catalogue of Microorganisms (GCM) 10K type strain sequencing project: providing services to taxonomists for standard genome sequencing and annotation.</title>
        <authorList>
            <consortium name="The Broad Institute Genomics Platform"/>
            <consortium name="The Broad Institute Genome Sequencing Center for Infectious Disease"/>
            <person name="Wu L."/>
            <person name="Ma J."/>
        </authorList>
    </citation>
    <scope>NUCLEOTIDE SEQUENCE [LARGE SCALE GENOMIC DNA]</scope>
    <source>
        <strain evidence="2">JCM 16902</strain>
    </source>
</reference>